<accession>A0A402BJP5</accession>
<comment type="caution">
    <text evidence="2">The sequence shown here is derived from an EMBL/GenBank/DDBJ whole genome shotgun (WGS) entry which is preliminary data.</text>
</comment>
<reference evidence="3" key="1">
    <citation type="submission" date="2018-12" db="EMBL/GenBank/DDBJ databases">
        <title>Tengunoibacter tsumagoiensis gen. nov., sp. nov., Dictyobacter kobayashii sp. nov., D. alpinus sp. nov., and D. joshuensis sp. nov. and description of Dictyobacteraceae fam. nov. within the order Ktedonobacterales isolated from Tengu-no-mugimeshi.</title>
        <authorList>
            <person name="Wang C.M."/>
            <person name="Zheng Y."/>
            <person name="Sakai Y."/>
            <person name="Toyoda A."/>
            <person name="Minakuchi Y."/>
            <person name="Abe K."/>
            <person name="Yokota A."/>
            <person name="Yabe S."/>
        </authorList>
    </citation>
    <scope>NUCLEOTIDE SEQUENCE [LARGE SCALE GENOMIC DNA]</scope>
    <source>
        <strain evidence="3">Uno16</strain>
    </source>
</reference>
<dbReference type="Pfam" id="PF14079">
    <property type="entry name" value="DUF4260"/>
    <property type="match status" value="1"/>
</dbReference>
<feature type="transmembrane region" description="Helical" evidence="1">
    <location>
        <begin position="12"/>
        <end position="34"/>
    </location>
</feature>
<dbReference type="InterPro" id="IPR025356">
    <property type="entry name" value="DUF4260"/>
</dbReference>
<name>A0A402BJP5_9CHLR</name>
<evidence type="ECO:0000313" key="3">
    <source>
        <dbReference type="Proteomes" id="UP000287171"/>
    </source>
</evidence>
<evidence type="ECO:0000256" key="1">
    <source>
        <dbReference type="SAM" id="Phobius"/>
    </source>
</evidence>
<dbReference type="Proteomes" id="UP000287171">
    <property type="component" value="Unassembled WGS sequence"/>
</dbReference>
<dbReference type="EMBL" id="BIFT01000002">
    <property type="protein sequence ID" value="GCE31572.1"/>
    <property type="molecule type" value="Genomic_DNA"/>
</dbReference>
<keyword evidence="3" id="KW-1185">Reference proteome</keyword>
<gene>
    <name evidence="2" type="ORF">KDA_70560</name>
</gene>
<organism evidence="2 3">
    <name type="scientific">Dictyobacter alpinus</name>
    <dbReference type="NCBI Taxonomy" id="2014873"/>
    <lineage>
        <taxon>Bacteria</taxon>
        <taxon>Bacillati</taxon>
        <taxon>Chloroflexota</taxon>
        <taxon>Ktedonobacteria</taxon>
        <taxon>Ktedonobacterales</taxon>
        <taxon>Dictyobacteraceae</taxon>
        <taxon>Dictyobacter</taxon>
    </lineage>
</organism>
<keyword evidence="1" id="KW-0812">Transmembrane</keyword>
<evidence type="ECO:0000313" key="2">
    <source>
        <dbReference type="EMBL" id="GCE31572.1"/>
    </source>
</evidence>
<proteinExistence type="predicted"/>
<keyword evidence="1" id="KW-0472">Membrane</keyword>
<dbReference type="AlphaFoldDB" id="A0A402BJP5"/>
<protein>
    <recommendedName>
        <fullName evidence="4">DUF4260 domain-containing protein</fullName>
    </recommendedName>
</protein>
<keyword evidence="1" id="KW-1133">Transmembrane helix</keyword>
<evidence type="ECO:0008006" key="4">
    <source>
        <dbReference type="Google" id="ProtNLM"/>
    </source>
</evidence>
<sequence length="62" mass="7031">MYNLIHTYVLPIALLAISLLISNPLLLLFALIWLSHIGLDRLLGFGLKYPTIFKDTHLNRVG</sequence>